<comment type="caution">
    <text evidence="1">The sequence shown here is derived from an EMBL/GenBank/DDBJ whole genome shotgun (WGS) entry which is preliminary data.</text>
</comment>
<reference evidence="1 2" key="1">
    <citation type="journal article" date="2022" name="bioRxiv">
        <title>Genomics of Preaxostyla Flagellates Illuminates Evolutionary Transitions and the Path Towards Mitochondrial Loss.</title>
        <authorList>
            <person name="Novak L.V.F."/>
            <person name="Treitli S.C."/>
            <person name="Pyrih J."/>
            <person name="Halakuc P."/>
            <person name="Pipaliya S.V."/>
            <person name="Vacek V."/>
            <person name="Brzon O."/>
            <person name="Soukal P."/>
            <person name="Eme L."/>
            <person name="Dacks J.B."/>
            <person name="Karnkowska A."/>
            <person name="Elias M."/>
            <person name="Hampl V."/>
        </authorList>
    </citation>
    <scope>NUCLEOTIDE SEQUENCE [LARGE SCALE GENOMIC DNA]</scope>
    <source>
        <strain evidence="1">NAU3</strain>
        <tissue evidence="1">Gut</tissue>
    </source>
</reference>
<sequence>MRIPPTQRHFKLRNVSIHNWAFGNGIISVCVAYLEQPSLIVRIAVSAASGERTSLLSSITSRYISMLEQARFLISGCRMGLRLIGVSVSESTNHLSGTSGVPLDWAVSSLLSNCSYSSCISNAAPSPITEPIYDEIENIDLHRSKSSRIEYYPNFGDPIQNAVWIVSCGFDSIVSNMIGGAVVLSNYLAAVVVKDSSFKDCLTTSSISFGGGICVSFSSDSSDGDTSSFTLFNCRFSNNSAITGGHIHVQYYKPVTIAKCTFADSQTTPELRFPRTVSIHILFAGDCRLDNSTLTNNVGREAGGIGFQQDEALGSIILSGVLFEDNVCTNTMQSNRVTDCIIYETTSLPKCQFFDCFSTSDQPHCGTNNAEQLLPNWIGPSITSVERTTQANENGDGFELLTSFEGVFTGTRRKYEVTFEAKDGQRAVIEGASFTKSLTSAPKKGAEVNGPQNMPVRPQLANVCLLSSSQYISRFIRFFDAKHFLL</sequence>
<keyword evidence="2" id="KW-1185">Reference proteome</keyword>
<gene>
    <name evidence="1" type="ORF">BLNAU_14146</name>
</gene>
<dbReference type="Proteomes" id="UP001281761">
    <property type="component" value="Unassembled WGS sequence"/>
</dbReference>
<proteinExistence type="predicted"/>
<name>A0ABQ9XIC1_9EUKA</name>
<dbReference type="SUPFAM" id="SSF51126">
    <property type="entry name" value="Pectin lyase-like"/>
    <property type="match status" value="1"/>
</dbReference>
<evidence type="ECO:0008006" key="3">
    <source>
        <dbReference type="Google" id="ProtNLM"/>
    </source>
</evidence>
<dbReference type="EMBL" id="JARBJD010000127">
    <property type="protein sequence ID" value="KAK2950955.1"/>
    <property type="molecule type" value="Genomic_DNA"/>
</dbReference>
<accession>A0ABQ9XIC1</accession>
<evidence type="ECO:0000313" key="1">
    <source>
        <dbReference type="EMBL" id="KAK2950955.1"/>
    </source>
</evidence>
<evidence type="ECO:0000313" key="2">
    <source>
        <dbReference type="Proteomes" id="UP001281761"/>
    </source>
</evidence>
<dbReference type="InterPro" id="IPR011050">
    <property type="entry name" value="Pectin_lyase_fold/virulence"/>
</dbReference>
<protein>
    <recommendedName>
        <fullName evidence="3">Right handed beta helix domain-containing protein</fullName>
    </recommendedName>
</protein>
<organism evidence="1 2">
    <name type="scientific">Blattamonas nauphoetae</name>
    <dbReference type="NCBI Taxonomy" id="2049346"/>
    <lineage>
        <taxon>Eukaryota</taxon>
        <taxon>Metamonada</taxon>
        <taxon>Preaxostyla</taxon>
        <taxon>Oxymonadida</taxon>
        <taxon>Blattamonas</taxon>
    </lineage>
</organism>